<dbReference type="HOGENOM" id="CLU_086360_0_0_5"/>
<evidence type="ECO:0000313" key="2">
    <source>
        <dbReference type="Proteomes" id="UP000007058"/>
    </source>
</evidence>
<dbReference type="Pfam" id="PF06347">
    <property type="entry name" value="SH3_4"/>
    <property type="match status" value="2"/>
</dbReference>
<organism evidence="1 2">
    <name type="scientific">Paramagnetospirillum magneticum (strain ATCC 700264 / AMB-1)</name>
    <name type="common">Magnetospirillum magneticum</name>
    <dbReference type="NCBI Taxonomy" id="342108"/>
    <lineage>
        <taxon>Bacteria</taxon>
        <taxon>Pseudomonadati</taxon>
        <taxon>Pseudomonadota</taxon>
        <taxon>Alphaproteobacteria</taxon>
        <taxon>Rhodospirillales</taxon>
        <taxon>Magnetospirillaceae</taxon>
        <taxon>Paramagnetospirillum</taxon>
    </lineage>
</organism>
<name>Q2WAX7_PARM1</name>
<keyword evidence="2" id="KW-1185">Reference proteome</keyword>
<dbReference type="KEGG" id="mag:amb0194"/>
<dbReference type="Gene3D" id="2.30.30.40">
    <property type="entry name" value="SH3 Domains"/>
    <property type="match status" value="1"/>
</dbReference>
<reference evidence="1 2" key="1">
    <citation type="journal article" date="2005" name="DNA Res.">
        <title>Complete genome sequence of the facultative anaerobic magnetotactic bacterium Magnetospirillum sp. strain AMB-1.</title>
        <authorList>
            <person name="Matsunaga T."/>
            <person name="Okamura Y."/>
            <person name="Fukuda Y."/>
            <person name="Wahyudi A.T."/>
            <person name="Murase Y."/>
            <person name="Takeyama H."/>
        </authorList>
    </citation>
    <scope>NUCLEOTIDE SEQUENCE [LARGE SCALE GENOMIC DNA]</scope>
    <source>
        <strain evidence="2">ATCC 700264 / AMB-1</strain>
    </source>
</reference>
<accession>Q2WAX7</accession>
<dbReference type="InterPro" id="IPR010466">
    <property type="entry name" value="DUF1058"/>
</dbReference>
<dbReference type="EMBL" id="AP007255">
    <property type="protein sequence ID" value="BAE48998.1"/>
    <property type="molecule type" value="Genomic_DNA"/>
</dbReference>
<evidence type="ECO:0000313" key="1">
    <source>
        <dbReference type="EMBL" id="BAE48998.1"/>
    </source>
</evidence>
<protein>
    <recommendedName>
        <fullName evidence="3">SH3b domain-containing protein</fullName>
    </recommendedName>
</protein>
<dbReference type="Proteomes" id="UP000007058">
    <property type="component" value="Chromosome"/>
</dbReference>
<dbReference type="AlphaFoldDB" id="Q2WAX7"/>
<dbReference type="STRING" id="342108.amb0194"/>
<proteinExistence type="predicted"/>
<evidence type="ECO:0008006" key="3">
    <source>
        <dbReference type="Google" id="ProtNLM"/>
    </source>
</evidence>
<sequence>MNCRRWGIAEMRKWGATALAAVLLGLAPAASAGEASGLPLPRFVSLRSDEVNLRAGPGQRYPIDWIYSRKDLPVEVIAEFEAWRKIRDWQGTEGWLHQSMLSGRRMMVVMGGQRTLRAGDSENADALALVEPGVLGRLLQCPRNRDFCRVEINQIQGWFKRDEIWGVYKGEWIE</sequence>
<gene>
    <name evidence="1" type="ordered locus">amb0194</name>
</gene>